<proteinExistence type="predicted"/>
<dbReference type="RefSeq" id="WP_007043578.1">
    <property type="nucleotide sequence ID" value="NZ_AGJL01000002.1"/>
</dbReference>
<accession>H1KWF9</accession>
<name>H1KWF9_9EURY</name>
<organism evidence="1 2">
    <name type="scientific">Methanotorris formicicus Mc-S-70</name>
    <dbReference type="NCBI Taxonomy" id="647171"/>
    <lineage>
        <taxon>Archaea</taxon>
        <taxon>Methanobacteriati</taxon>
        <taxon>Methanobacteriota</taxon>
        <taxon>Methanomada group</taxon>
        <taxon>Methanococci</taxon>
        <taxon>Methanococcales</taxon>
        <taxon>Methanocaldococcaceae</taxon>
        <taxon>Methanotorris</taxon>
    </lineage>
</organism>
<comment type="caution">
    <text evidence="1">The sequence shown here is derived from an EMBL/GenBank/DDBJ whole genome shotgun (WGS) entry which is preliminary data.</text>
</comment>
<protein>
    <submittedName>
        <fullName evidence="1">Uncharacterized protein</fullName>
    </submittedName>
</protein>
<dbReference type="EMBL" id="AGJL01000002">
    <property type="protein sequence ID" value="EHP89536.1"/>
    <property type="molecule type" value="Genomic_DNA"/>
</dbReference>
<dbReference type="Proteomes" id="UP000003706">
    <property type="component" value="Unassembled WGS sequence"/>
</dbReference>
<evidence type="ECO:0000313" key="2">
    <source>
        <dbReference type="Proteomes" id="UP000003706"/>
    </source>
</evidence>
<keyword evidence="2" id="KW-1185">Reference proteome</keyword>
<dbReference type="AlphaFoldDB" id="H1KWF9"/>
<sequence>MSDDENYKKILEAFWRAKRDEFDIEDINRLKNELEECILKLEKIIGIKRKIYEIGADLKFTDEEENIISSLEGLEELNN</sequence>
<evidence type="ECO:0000313" key="1">
    <source>
        <dbReference type="EMBL" id="EHP89536.1"/>
    </source>
</evidence>
<gene>
    <name evidence="1" type="ORF">MetfoDRAFT_0132</name>
</gene>
<reference evidence="1 2" key="1">
    <citation type="submission" date="2011-09" db="EMBL/GenBank/DDBJ databases">
        <title>The draft genome of Methanotorris formicicus Mc-S-70.</title>
        <authorList>
            <consortium name="US DOE Joint Genome Institute (JGI-PGF)"/>
            <person name="Lucas S."/>
            <person name="Han J."/>
            <person name="Lapidus A."/>
            <person name="Cheng J.-F."/>
            <person name="Goodwin L."/>
            <person name="Pitluck S."/>
            <person name="Peters L."/>
            <person name="Land M.L."/>
            <person name="Hauser L."/>
            <person name="Sieprawska-Lupa M."/>
            <person name="Takai K."/>
            <person name="Miyazaki J."/>
            <person name="Whitman W."/>
            <person name="Woyke T.J."/>
        </authorList>
    </citation>
    <scope>NUCLEOTIDE SEQUENCE [LARGE SCALE GENOMIC DNA]</scope>
    <source>
        <strain evidence="1 2">Mc-S-70</strain>
    </source>
</reference>
<dbReference type="STRING" id="647171.MetfoDRAFT_0132"/>